<keyword evidence="2" id="KW-1185">Reference proteome</keyword>
<dbReference type="RefSeq" id="WP_262426961.1">
    <property type="nucleotide sequence ID" value="NZ_JACRTJ010000008.1"/>
</dbReference>
<sequence>MDRSDVSFTFLDRIREIEENIEDGRFQSALALAVTLPDICGGIAFPELVKRGRDGRILRDRSGEPSRDTGRQYSQWVDTYGAPFLKKDPADEAPYICGERLWQLRCEYLHQNKGFDNDTPDTEVRFHLGLNCGSSICNLDTEDGSDIRLDIEELCRRICLAARSFYEENRENMDFALYNTPVIDFTRWKEEAFSARKVLGIVTGDRIYGSGLKAALGQYYRLAVSGVSWEEVRKKLKKEKPDVWILGREFLKYVDHEDGDGKGPAVFILKEPGSGETVLEGYPYLDKFMDLKEMRRTIRSGQEGTERKQDA</sequence>
<reference evidence="1 2" key="1">
    <citation type="submission" date="2020-08" db="EMBL/GenBank/DDBJ databases">
        <title>Genome public.</title>
        <authorList>
            <person name="Liu C."/>
            <person name="Sun Q."/>
        </authorList>
    </citation>
    <scope>NUCLEOTIDE SEQUENCE [LARGE SCALE GENOMIC DNA]</scope>
    <source>
        <strain evidence="1 2">BX10</strain>
    </source>
</reference>
<gene>
    <name evidence="1" type="ORF">H8708_03345</name>
</gene>
<dbReference type="EMBL" id="JACRTJ010000008">
    <property type="protein sequence ID" value="MBC8598270.1"/>
    <property type="molecule type" value="Genomic_DNA"/>
</dbReference>
<accession>A0ABR7NQ80</accession>
<organism evidence="1 2">
    <name type="scientific">Enterocloster hominis</name>
    <name type="common">ex Liu et al. 2021</name>
    <dbReference type="NCBI Taxonomy" id="2763663"/>
    <lineage>
        <taxon>Bacteria</taxon>
        <taxon>Bacillati</taxon>
        <taxon>Bacillota</taxon>
        <taxon>Clostridia</taxon>
        <taxon>Lachnospirales</taxon>
        <taxon>Lachnospiraceae</taxon>
        <taxon>Enterocloster</taxon>
    </lineage>
</organism>
<name>A0ABR7NQ80_9FIRM</name>
<evidence type="ECO:0000313" key="1">
    <source>
        <dbReference type="EMBL" id="MBC8598270.1"/>
    </source>
</evidence>
<comment type="caution">
    <text evidence="1">The sequence shown here is derived from an EMBL/GenBank/DDBJ whole genome shotgun (WGS) entry which is preliminary data.</text>
</comment>
<evidence type="ECO:0000313" key="2">
    <source>
        <dbReference type="Proteomes" id="UP000647491"/>
    </source>
</evidence>
<protein>
    <submittedName>
        <fullName evidence="1">Uncharacterized protein</fullName>
    </submittedName>
</protein>
<proteinExistence type="predicted"/>
<dbReference type="Proteomes" id="UP000647491">
    <property type="component" value="Unassembled WGS sequence"/>
</dbReference>